<dbReference type="eggNOG" id="arCOG00207">
    <property type="taxonomic scope" value="Archaea"/>
</dbReference>
<dbReference type="EMBL" id="CP002590">
    <property type="protein sequence ID" value="AEA12569.1"/>
    <property type="molecule type" value="Genomic_DNA"/>
</dbReference>
<protein>
    <submittedName>
        <fullName evidence="4">Nitrate ABC transport, ATP-binding protein, putative</fullName>
    </submittedName>
</protein>
<dbReference type="GeneID" id="10360618"/>
<accession>F2L087</accession>
<organism evidence="4 5">
    <name type="scientific">Thermoproteus uzoniensis (strain 768-20)</name>
    <dbReference type="NCBI Taxonomy" id="999630"/>
    <lineage>
        <taxon>Archaea</taxon>
        <taxon>Thermoproteota</taxon>
        <taxon>Thermoprotei</taxon>
        <taxon>Thermoproteales</taxon>
        <taxon>Thermoproteaceae</taxon>
        <taxon>Thermoproteus</taxon>
    </lineage>
</organism>
<dbReference type="AlphaFoldDB" id="F2L087"/>
<reference key="2">
    <citation type="submission" date="2011-03" db="EMBL/GenBank/DDBJ databases">
        <title>Complete genome sequence of the thermoacidophilic crenarchaeon Thermoproteus uzoniensis 768-20.</title>
        <authorList>
            <person name="Mardanov A.V."/>
            <person name="Gumerov V.M."/>
            <person name="Beletsky A.V."/>
            <person name="Prokofeva M.I."/>
            <person name="Bonch-Osmolovskaya E.A."/>
            <person name="Ravin N.V."/>
            <person name="Skryabin K.G."/>
        </authorList>
    </citation>
    <scope>NUCLEOTIDE SEQUENCE</scope>
    <source>
        <strain>768-20</strain>
    </source>
</reference>
<dbReference type="RefSeq" id="WP_013679905.1">
    <property type="nucleotide sequence ID" value="NC_015315.1"/>
</dbReference>
<dbReference type="PANTHER" id="PTHR43038">
    <property type="entry name" value="ATP-BINDING CASSETTE, SUB-FAMILY H, MEMBER 1"/>
    <property type="match status" value="1"/>
</dbReference>
<gene>
    <name evidence="4" type="ordered locus">TUZN_1089</name>
</gene>
<dbReference type="OrthoDB" id="87732at2157"/>
<reference evidence="4 5" key="1">
    <citation type="journal article" date="2011" name="J. Bacteriol.">
        <title>Complete genome sequence of the thermoacidophilic crenarchaeon Thermoproteus uzoniensis 768-20.</title>
        <authorList>
            <person name="Mardanov A.V."/>
            <person name="Gumerov V.M."/>
            <person name="Beletsky A.V."/>
            <person name="Prokofeva M.I."/>
            <person name="Bonch-Osmolovskaya E.A."/>
            <person name="Ravin N.V."/>
            <person name="Skryabin K.G."/>
        </authorList>
    </citation>
    <scope>NUCLEOTIDE SEQUENCE [LARGE SCALE GENOMIC DNA]</scope>
    <source>
        <strain evidence="4 5">768-20</strain>
    </source>
</reference>
<keyword evidence="1" id="KW-0547">Nucleotide-binding</keyword>
<dbReference type="PROSITE" id="PS00211">
    <property type="entry name" value="ABC_TRANSPORTER_1"/>
    <property type="match status" value="1"/>
</dbReference>
<dbReference type="InterPro" id="IPR003439">
    <property type="entry name" value="ABC_transporter-like_ATP-bd"/>
</dbReference>
<evidence type="ECO:0000259" key="3">
    <source>
        <dbReference type="PROSITE" id="PS50893"/>
    </source>
</evidence>
<dbReference type="GO" id="GO:0005524">
    <property type="term" value="F:ATP binding"/>
    <property type="evidence" value="ECO:0007669"/>
    <property type="project" value="UniProtKB-KW"/>
</dbReference>
<evidence type="ECO:0000313" key="4">
    <source>
        <dbReference type="EMBL" id="AEA12569.1"/>
    </source>
</evidence>
<evidence type="ECO:0000256" key="1">
    <source>
        <dbReference type="ARBA" id="ARBA00022741"/>
    </source>
</evidence>
<name>F2L087_THEU7</name>
<keyword evidence="2 4" id="KW-0067">ATP-binding</keyword>
<dbReference type="GO" id="GO:0016887">
    <property type="term" value="F:ATP hydrolysis activity"/>
    <property type="evidence" value="ECO:0007669"/>
    <property type="project" value="InterPro"/>
</dbReference>
<dbReference type="InterPro" id="IPR003593">
    <property type="entry name" value="AAA+_ATPase"/>
</dbReference>
<sequence>MAPPGVELRDVWKRYRSWVLRGVTLEVSGRVLVWGPNGSGKSTLIRIAAGLTPPSRGEVLARTRPGVALQSSFLHPDLTLEENLKFFAKAVGCGLIEPAFRLGLGPYMGRRVSELSFGWRRRADLAAALLCEPDVLLLDEPLLGLDASGAAAVVEAVLGHGGDALITASDPCRYSSMRFDAVYTLRDGKLVEEEAPC</sequence>
<dbReference type="PANTHER" id="PTHR43038:SF7">
    <property type="entry name" value="ABC TRANSPORT SYSTEM ATP-BINDING PROTEIN"/>
    <property type="match status" value="1"/>
</dbReference>
<dbReference type="PROSITE" id="PS50893">
    <property type="entry name" value="ABC_TRANSPORTER_2"/>
    <property type="match status" value="1"/>
</dbReference>
<dbReference type="InterPro" id="IPR017871">
    <property type="entry name" value="ABC_transporter-like_CS"/>
</dbReference>
<evidence type="ECO:0000313" key="5">
    <source>
        <dbReference type="Proteomes" id="UP000008138"/>
    </source>
</evidence>
<dbReference type="Pfam" id="PF00005">
    <property type="entry name" value="ABC_tran"/>
    <property type="match status" value="1"/>
</dbReference>
<evidence type="ECO:0000256" key="2">
    <source>
        <dbReference type="ARBA" id="ARBA00022840"/>
    </source>
</evidence>
<dbReference type="SUPFAM" id="SSF52540">
    <property type="entry name" value="P-loop containing nucleoside triphosphate hydrolases"/>
    <property type="match status" value="1"/>
</dbReference>
<feature type="domain" description="ABC transporter" evidence="3">
    <location>
        <begin position="6"/>
        <end position="195"/>
    </location>
</feature>
<dbReference type="SMART" id="SM00382">
    <property type="entry name" value="AAA"/>
    <property type="match status" value="1"/>
</dbReference>
<keyword evidence="5" id="KW-1185">Reference proteome</keyword>
<dbReference type="HOGENOM" id="CLU_000604_1_2_2"/>
<dbReference type="InterPro" id="IPR027417">
    <property type="entry name" value="P-loop_NTPase"/>
</dbReference>
<dbReference type="KEGG" id="tuz:TUZN_1089"/>
<dbReference type="Proteomes" id="UP000008138">
    <property type="component" value="Chromosome"/>
</dbReference>
<dbReference type="Gene3D" id="3.40.50.300">
    <property type="entry name" value="P-loop containing nucleotide triphosphate hydrolases"/>
    <property type="match status" value="1"/>
</dbReference>
<dbReference type="STRING" id="999630.TUZN_1089"/>
<proteinExistence type="predicted"/>